<evidence type="ECO:0000313" key="1">
    <source>
        <dbReference type="EMBL" id="SFS32021.1"/>
    </source>
</evidence>
<keyword evidence="2" id="KW-1185">Reference proteome</keyword>
<name>A0A1I6NVQ9_9FLAO</name>
<sequence length="222" mass="25923">MFAILFLFLKQGFSQNQNFEQPDYKKIAIAIKDSNSNLFYDKLMQRYQASDTTMTLNERRHLYFGYVNNEKYAPYGNSNFKDSLSIVLNKKNIEMSDFDLLNKFSDAILKEYPFDLRTMNIKLYALEKMFKITEFQNCLTKATMVLDAILSTGDGLSKETAFYVINPSHEYDILDVIGFQYGDDQRLIDHYDYLKLAENDSNIEGLYFDVSPCLNALNNMFK</sequence>
<dbReference type="STRING" id="593133.SAMN04488006_0632"/>
<dbReference type="EMBL" id="FOZP01000001">
    <property type="protein sequence ID" value="SFS32021.1"/>
    <property type="molecule type" value="Genomic_DNA"/>
</dbReference>
<protein>
    <recommendedName>
        <fullName evidence="3">DUF4919 domain-containing protein</fullName>
    </recommendedName>
</protein>
<dbReference type="RefSeq" id="WP_177219129.1">
    <property type="nucleotide sequence ID" value="NZ_FOZP01000001.1"/>
</dbReference>
<accession>A0A1I6NVQ9</accession>
<dbReference type="InterPro" id="IPR032578">
    <property type="entry name" value="DUF4919"/>
</dbReference>
<evidence type="ECO:0008006" key="3">
    <source>
        <dbReference type="Google" id="ProtNLM"/>
    </source>
</evidence>
<gene>
    <name evidence="1" type="ORF">SAMN04488006_0632</name>
</gene>
<dbReference type="Pfam" id="PF16266">
    <property type="entry name" value="DUF4919"/>
    <property type="match status" value="1"/>
</dbReference>
<dbReference type="Proteomes" id="UP000199312">
    <property type="component" value="Unassembled WGS sequence"/>
</dbReference>
<reference evidence="2" key="1">
    <citation type="submission" date="2016-10" db="EMBL/GenBank/DDBJ databases">
        <authorList>
            <person name="Varghese N."/>
            <person name="Submissions S."/>
        </authorList>
    </citation>
    <scope>NUCLEOTIDE SEQUENCE [LARGE SCALE GENOMIC DNA]</scope>
    <source>
        <strain evidence="2">DSM 24450</strain>
    </source>
</reference>
<proteinExistence type="predicted"/>
<dbReference type="AlphaFoldDB" id="A0A1I6NVQ9"/>
<evidence type="ECO:0000313" key="2">
    <source>
        <dbReference type="Proteomes" id="UP000199312"/>
    </source>
</evidence>
<organism evidence="1 2">
    <name type="scientific">Lutibacter maritimus</name>
    <dbReference type="NCBI Taxonomy" id="593133"/>
    <lineage>
        <taxon>Bacteria</taxon>
        <taxon>Pseudomonadati</taxon>
        <taxon>Bacteroidota</taxon>
        <taxon>Flavobacteriia</taxon>
        <taxon>Flavobacteriales</taxon>
        <taxon>Flavobacteriaceae</taxon>
        <taxon>Lutibacter</taxon>
    </lineage>
</organism>